<name>B6QTP2_TALMQ</name>
<evidence type="ECO:0000256" key="7">
    <source>
        <dbReference type="ARBA" id="ARBA00022786"/>
    </source>
</evidence>
<sequence>MCYSCLRRLFTLSMTDPQQHMPPRCCTQDHIPSKYIELLFDRDFKIKWNSKYEEYTAKDRYYCPSQRCGKWIKQSNVIKDQHGKPKYGRCSHCRIKVCCICRGRWHGSRGECPKDENVQKLEAMAKENGWQRCYNCSSIVELKDGCNHMTCRCKAEFCMRCAAKWKTCDCPWFNHDVPEHEQPVEFDEAAVWYTDSDDGDDEDVNGWIRRVVGEPAYRRQEDFAQQYILHQVIRYRNEFHPGIMEAEAQPHPGLEQARKNPLILEGQDPSQGTGYLASHPILSGTPLIIQQQTETRYPTLDLYQNAHRIRGARRVPRLSKSTNQADWYIFSLFIWEVDALTYIDPAAANLTVFSSSQPTLFKKENLQPIKDLKILVRDHPTIAKDALTMLINLSADGQILRFLADDDDFVELLIAKVTNKNEPNADDIAMLLANLAKADSFSRIISLTRKKADDVSTSTNALDQLLDCFVKGADGALNKAANYDYLAYVFADLSKTEEGRKFFTTKQDYDGVIPVTKLLVFTEHTSDIRRRGVAWTIKNVCFDVQSHPMLISEEEDEGANLLPYILLPIMGPEEYPDDESSEMLPDLQLLPPDKRRETDNQIILAHLETLLLLTTTREVRDKMRQVQVYPIIRECHSAVENEEVREACDRLVQVLMRGEEGEVNEAEREAMERAGVHTMLGQPKRITEEEGEGEEEDEQIVDILA</sequence>
<keyword evidence="11" id="KW-0238">DNA-binding</keyword>
<evidence type="ECO:0000256" key="8">
    <source>
        <dbReference type="ARBA" id="ARBA00022833"/>
    </source>
</evidence>
<keyword evidence="4" id="KW-0479">Metal-binding</keyword>
<dbReference type="Pfam" id="PF01485">
    <property type="entry name" value="IBR"/>
    <property type="match status" value="2"/>
</dbReference>
<evidence type="ECO:0000256" key="4">
    <source>
        <dbReference type="ARBA" id="ARBA00022723"/>
    </source>
</evidence>
<evidence type="ECO:0000313" key="11">
    <source>
        <dbReference type="EMBL" id="EEA19784.1"/>
    </source>
</evidence>
<dbReference type="InterPro" id="IPR007205">
    <property type="entry name" value="Protein_HGH1_N"/>
</dbReference>
<dbReference type="PANTHER" id="PTHR13387">
    <property type="entry name" value="PROTEIN HGH1 HOMOLOG"/>
    <property type="match status" value="1"/>
</dbReference>
<dbReference type="PhylomeDB" id="B6QTP2"/>
<reference evidence="12" key="1">
    <citation type="journal article" date="2015" name="Genome Announc.">
        <title>Genome sequence of the AIDS-associated pathogen Penicillium marneffei (ATCC18224) and its near taxonomic relative Talaromyces stipitatus (ATCC10500).</title>
        <authorList>
            <person name="Nierman W.C."/>
            <person name="Fedorova-Abrams N.D."/>
            <person name="Andrianopoulos A."/>
        </authorList>
    </citation>
    <scope>NUCLEOTIDE SEQUENCE [LARGE SCALE GENOMIC DNA]</scope>
    <source>
        <strain evidence="12">ATCC 18224 / CBS 334.59 / QM 7333</strain>
    </source>
</reference>
<dbReference type="Pfam" id="PF04064">
    <property type="entry name" value="DUF384"/>
    <property type="match status" value="1"/>
</dbReference>
<keyword evidence="6" id="KW-0863">Zinc-finger</keyword>
<dbReference type="HOGENOM" id="CLU_391326_0_0_1"/>
<keyword evidence="12" id="KW-1185">Reference proteome</keyword>
<evidence type="ECO:0000256" key="2">
    <source>
        <dbReference type="ARBA" id="ARBA00014076"/>
    </source>
</evidence>
<feature type="region of interest" description="Disordered" evidence="9">
    <location>
        <begin position="682"/>
        <end position="705"/>
    </location>
</feature>
<gene>
    <name evidence="11" type="ORF">PMAA_005550</name>
</gene>
<dbReference type="Pfam" id="PF04063">
    <property type="entry name" value="DUF383"/>
    <property type="match status" value="1"/>
</dbReference>
<feature type="domain" description="RING-type" evidence="10">
    <location>
        <begin position="1"/>
        <end position="179"/>
    </location>
</feature>
<evidence type="ECO:0000256" key="3">
    <source>
        <dbReference type="ARBA" id="ARBA00022679"/>
    </source>
</evidence>
<dbReference type="EMBL" id="DS995905">
    <property type="protein sequence ID" value="EEA19784.1"/>
    <property type="molecule type" value="Genomic_DNA"/>
</dbReference>
<organism evidence="11 12">
    <name type="scientific">Talaromyces marneffei (strain ATCC 18224 / CBS 334.59 / QM 7333)</name>
    <name type="common">Penicillium marneffei</name>
    <dbReference type="NCBI Taxonomy" id="441960"/>
    <lineage>
        <taxon>Eukaryota</taxon>
        <taxon>Fungi</taxon>
        <taxon>Dikarya</taxon>
        <taxon>Ascomycota</taxon>
        <taxon>Pezizomycotina</taxon>
        <taxon>Eurotiomycetes</taxon>
        <taxon>Eurotiomycetidae</taxon>
        <taxon>Eurotiales</taxon>
        <taxon>Trichocomaceae</taxon>
        <taxon>Talaromyces</taxon>
        <taxon>Talaromyces sect. Talaromyces</taxon>
    </lineage>
</organism>
<comment type="similarity">
    <text evidence="1">Belongs to the HGH1 family.</text>
</comment>
<dbReference type="InterPro" id="IPR002867">
    <property type="entry name" value="IBR_dom"/>
</dbReference>
<protein>
    <recommendedName>
        <fullName evidence="2">Protein HGH1 homolog</fullName>
    </recommendedName>
</protein>
<feature type="compositionally biased region" description="Acidic residues" evidence="9">
    <location>
        <begin position="689"/>
        <end position="705"/>
    </location>
</feature>
<proteinExistence type="inferred from homology"/>
<dbReference type="SUPFAM" id="SSF57850">
    <property type="entry name" value="RING/U-box"/>
    <property type="match status" value="1"/>
</dbReference>
<dbReference type="GO" id="GO:0016740">
    <property type="term" value="F:transferase activity"/>
    <property type="evidence" value="ECO:0007669"/>
    <property type="project" value="UniProtKB-KW"/>
</dbReference>
<keyword evidence="5" id="KW-0677">Repeat</keyword>
<dbReference type="AlphaFoldDB" id="B6QTP2"/>
<dbReference type="GO" id="GO:0003677">
    <property type="term" value="F:DNA binding"/>
    <property type="evidence" value="ECO:0007669"/>
    <property type="project" value="UniProtKB-KW"/>
</dbReference>
<evidence type="ECO:0000256" key="5">
    <source>
        <dbReference type="ARBA" id="ARBA00022737"/>
    </source>
</evidence>
<dbReference type="InterPro" id="IPR011989">
    <property type="entry name" value="ARM-like"/>
</dbReference>
<dbReference type="Gene3D" id="1.20.120.1750">
    <property type="match status" value="1"/>
</dbReference>
<dbReference type="CDD" id="cd22584">
    <property type="entry name" value="Rcat_RBR_unk"/>
    <property type="match status" value="1"/>
</dbReference>
<keyword evidence="8" id="KW-0862">Zinc</keyword>
<evidence type="ECO:0000256" key="6">
    <source>
        <dbReference type="ARBA" id="ARBA00022771"/>
    </source>
</evidence>
<keyword evidence="3" id="KW-0808">Transferase</keyword>
<dbReference type="InterPro" id="IPR007206">
    <property type="entry name" value="Protein_HGH1_C"/>
</dbReference>
<dbReference type="InterPro" id="IPR039717">
    <property type="entry name" value="Hgh1"/>
</dbReference>
<dbReference type="SUPFAM" id="SSF48371">
    <property type="entry name" value="ARM repeat"/>
    <property type="match status" value="1"/>
</dbReference>
<dbReference type="InterPro" id="IPR044066">
    <property type="entry name" value="TRIAD_supradom"/>
</dbReference>
<evidence type="ECO:0000259" key="10">
    <source>
        <dbReference type="PROSITE" id="PS51873"/>
    </source>
</evidence>
<dbReference type="Gene3D" id="1.25.10.10">
    <property type="entry name" value="Leucine-rich Repeat Variant"/>
    <property type="match status" value="1"/>
</dbReference>
<accession>B6QTP2</accession>
<dbReference type="OrthoDB" id="9986677at2759"/>
<dbReference type="PROSITE" id="PS51873">
    <property type="entry name" value="TRIAD"/>
    <property type="match status" value="1"/>
</dbReference>
<dbReference type="InterPro" id="IPR016024">
    <property type="entry name" value="ARM-type_fold"/>
</dbReference>
<dbReference type="VEuPathDB" id="FungiDB:PMAA_005550"/>
<dbReference type="PANTHER" id="PTHR13387:SF9">
    <property type="entry name" value="PROTEIN HGH1 HOMOLOG"/>
    <property type="match status" value="1"/>
</dbReference>
<dbReference type="GO" id="GO:0008270">
    <property type="term" value="F:zinc ion binding"/>
    <property type="evidence" value="ECO:0007669"/>
    <property type="project" value="UniProtKB-KW"/>
</dbReference>
<dbReference type="STRING" id="441960.B6QTP2"/>
<evidence type="ECO:0000313" key="12">
    <source>
        <dbReference type="Proteomes" id="UP000001294"/>
    </source>
</evidence>
<evidence type="ECO:0000256" key="9">
    <source>
        <dbReference type="SAM" id="MobiDB-lite"/>
    </source>
</evidence>
<evidence type="ECO:0000256" key="1">
    <source>
        <dbReference type="ARBA" id="ARBA00006712"/>
    </source>
</evidence>
<keyword evidence="7" id="KW-0833">Ubl conjugation pathway</keyword>
<dbReference type="Proteomes" id="UP000001294">
    <property type="component" value="Unassembled WGS sequence"/>
</dbReference>